<evidence type="ECO:0000256" key="2">
    <source>
        <dbReference type="ARBA" id="ARBA00005126"/>
    </source>
</evidence>
<evidence type="ECO:0000256" key="7">
    <source>
        <dbReference type="ARBA" id="ARBA00022833"/>
    </source>
</evidence>
<dbReference type="CDD" id="cd00470">
    <property type="entry name" value="PTPS"/>
    <property type="match status" value="1"/>
</dbReference>
<name>A0A9N6WWR3_9CRUS</name>
<evidence type="ECO:0000256" key="4">
    <source>
        <dbReference type="ARBA" id="ARBA00013100"/>
    </source>
</evidence>
<dbReference type="Pfam" id="PF01242">
    <property type="entry name" value="PTPS"/>
    <property type="match status" value="1"/>
</dbReference>
<keyword evidence="9" id="KW-0456">Lyase</keyword>
<comment type="cofactor">
    <cofactor evidence="1">
        <name>Zn(2+)</name>
        <dbReference type="ChEBI" id="CHEBI:29105"/>
    </cofactor>
</comment>
<dbReference type="Gene3D" id="3.30.479.10">
    <property type="entry name" value="6-pyruvoyl tetrahydropterin synthase/QueD"/>
    <property type="match status" value="1"/>
</dbReference>
<dbReference type="AlphaFoldDB" id="A0A9N6WWR3"/>
<evidence type="ECO:0000256" key="8">
    <source>
        <dbReference type="ARBA" id="ARBA00023007"/>
    </source>
</evidence>
<keyword evidence="8" id="KW-0783">Tetrahydrobiopterin biosynthesis</keyword>
<evidence type="ECO:0000313" key="10">
    <source>
        <dbReference type="EMBL" id="CAG4635168.1"/>
    </source>
</evidence>
<evidence type="ECO:0000256" key="1">
    <source>
        <dbReference type="ARBA" id="ARBA00001947"/>
    </source>
</evidence>
<dbReference type="InterPro" id="IPR038418">
    <property type="entry name" value="6-PTP_synth/QueD_sf"/>
</dbReference>
<protein>
    <recommendedName>
        <fullName evidence="5">6-pyruvoyl tetrahydrobiopterin synthase</fullName>
        <ecNumber evidence="4">4.2.3.12</ecNumber>
    </recommendedName>
</protein>
<dbReference type="GO" id="GO:0006729">
    <property type="term" value="P:tetrahydrobiopterin biosynthetic process"/>
    <property type="evidence" value="ECO:0007669"/>
    <property type="project" value="UniProtKB-KW"/>
</dbReference>
<organism evidence="10">
    <name type="scientific">Alona affinis</name>
    <dbReference type="NCBI Taxonomy" id="381656"/>
    <lineage>
        <taxon>Eukaryota</taxon>
        <taxon>Metazoa</taxon>
        <taxon>Ecdysozoa</taxon>
        <taxon>Arthropoda</taxon>
        <taxon>Crustacea</taxon>
        <taxon>Branchiopoda</taxon>
        <taxon>Diplostraca</taxon>
        <taxon>Cladocera</taxon>
        <taxon>Anomopoda</taxon>
        <taxon>Chydoridae</taxon>
        <taxon>Alona</taxon>
    </lineage>
</organism>
<evidence type="ECO:0000256" key="6">
    <source>
        <dbReference type="ARBA" id="ARBA00022723"/>
    </source>
</evidence>
<reference evidence="10" key="1">
    <citation type="submission" date="2021-04" db="EMBL/GenBank/DDBJ databases">
        <authorList>
            <person name="Cornetti L."/>
        </authorList>
    </citation>
    <scope>NUCLEOTIDE SEQUENCE</scope>
</reference>
<proteinExistence type="inferred from homology"/>
<keyword evidence="7" id="KW-0862">Zinc</keyword>
<dbReference type="PANTHER" id="PTHR12589:SF7">
    <property type="entry name" value="6-PYRUVOYL TETRAHYDROBIOPTERIN SYNTHASE"/>
    <property type="match status" value="1"/>
</dbReference>
<dbReference type="FunFam" id="3.30.479.10:FF:000003">
    <property type="entry name" value="6-pyruvoyl tetrahydrobiopterin synthase"/>
    <property type="match status" value="1"/>
</dbReference>
<dbReference type="GO" id="GO:0003874">
    <property type="term" value="F:6-pyruvoyltetrahydropterin synthase activity"/>
    <property type="evidence" value="ECO:0007669"/>
    <property type="project" value="UniProtKB-EC"/>
</dbReference>
<dbReference type="GO" id="GO:0005739">
    <property type="term" value="C:mitochondrion"/>
    <property type="evidence" value="ECO:0007669"/>
    <property type="project" value="TreeGrafter"/>
</dbReference>
<dbReference type="SUPFAM" id="SSF55620">
    <property type="entry name" value="Tetrahydrobiopterin biosynthesis enzymes-like"/>
    <property type="match status" value="1"/>
</dbReference>
<evidence type="ECO:0000256" key="9">
    <source>
        <dbReference type="ARBA" id="ARBA00023239"/>
    </source>
</evidence>
<sequence length="195" mass="22541">MRDFSVVVGRGHWRSQNKHEKLFDRQDCCCCYLGFSSSLLGNVVADFFIIMTCRPIAYLKRKEIFSACHRLHSPHLTDLENQEIFSKCNHPNGHGHNYAVEVTVRGPIDEKTGMVMNLADLKKYMDQTIMDVMDHKNLDKDVAHFKHRVSTTENVAVFIWDSLAAVMPVPALLYEVQVHETDKNVMIYRGEREKQ</sequence>
<dbReference type="EC" id="4.2.3.12" evidence="4"/>
<comment type="similarity">
    <text evidence="3">Belongs to the PTPS family.</text>
</comment>
<keyword evidence="6" id="KW-0479">Metal-binding</keyword>
<dbReference type="InterPro" id="IPR022469">
    <property type="entry name" value="PTPS_His_AS"/>
</dbReference>
<dbReference type="GO" id="GO:0046872">
    <property type="term" value="F:metal ion binding"/>
    <property type="evidence" value="ECO:0007669"/>
    <property type="project" value="UniProtKB-KW"/>
</dbReference>
<accession>A0A9N6WWR3</accession>
<dbReference type="PROSITE" id="PS00988">
    <property type="entry name" value="PTPS_2"/>
    <property type="match status" value="1"/>
</dbReference>
<dbReference type="PANTHER" id="PTHR12589">
    <property type="entry name" value="PYRUVOYL TETRAHYDROBIOPTERIN SYNTHASE"/>
    <property type="match status" value="1"/>
</dbReference>
<dbReference type="InterPro" id="IPR007115">
    <property type="entry name" value="6-PTP_synth/QueD"/>
</dbReference>
<gene>
    <name evidence="10" type="primary">EOG090X0HIM</name>
</gene>
<comment type="pathway">
    <text evidence="2">Cofactor biosynthesis; tetrahydrobiopterin biosynthesis; tetrahydrobiopterin from 7,8-dihydroneopterin triphosphate: step 1/3.</text>
</comment>
<dbReference type="NCBIfam" id="TIGR00039">
    <property type="entry name" value="6PTHBS"/>
    <property type="match status" value="1"/>
</dbReference>
<evidence type="ECO:0000256" key="3">
    <source>
        <dbReference type="ARBA" id="ARBA00009164"/>
    </source>
</evidence>
<dbReference type="EMBL" id="OC978513">
    <property type="protein sequence ID" value="CAG4635168.1"/>
    <property type="molecule type" value="Genomic_DNA"/>
</dbReference>
<evidence type="ECO:0000256" key="5">
    <source>
        <dbReference type="ARBA" id="ARBA00015587"/>
    </source>
</evidence>